<sequence>MVNAEKSTALPERARRALASSGVCLLTAAEVSAHVGTDAAGWADFARHWEELAPDPYAAERGTQRTRRYGRFRLADGTGDLTPLPHRAFVQPEASNPLYVTVDRHFEPLTDAFAADPVLRALLRLLGGAAADLADVEAWEAQVHPFRVLARAGGAGEPTPEGLHHDGVTLVSALLVDRRNASGGQTCVVGTDGEPLLETTLSEPGTLLLGDDRRTVHGVSPIRPVDDTAPAWRDVLVATLIPAGRD</sequence>
<keyword evidence="1" id="KW-0223">Dioxygenase</keyword>
<dbReference type="GO" id="GO:0051213">
    <property type="term" value="F:dioxygenase activity"/>
    <property type="evidence" value="ECO:0007669"/>
    <property type="project" value="UniProtKB-KW"/>
</dbReference>
<protein>
    <submittedName>
        <fullName evidence="1">2OG-Fe dioxygenase family protein</fullName>
    </submittedName>
</protein>
<keyword evidence="1" id="KW-0560">Oxidoreductase</keyword>
<dbReference type="Proteomes" id="UP001597023">
    <property type="component" value="Unassembled WGS sequence"/>
</dbReference>
<evidence type="ECO:0000313" key="2">
    <source>
        <dbReference type="Proteomes" id="UP001597023"/>
    </source>
</evidence>
<gene>
    <name evidence="1" type="ORF">ACFQZ6_32295</name>
</gene>
<dbReference type="InterPro" id="IPR018724">
    <property type="entry name" value="2OG-Fe_dioxygenase"/>
</dbReference>
<accession>A0ABW2WL09</accession>
<organism evidence="1 2">
    <name type="scientific">Streptomyces flavalbus</name>
    <dbReference type="NCBI Taxonomy" id="2665155"/>
    <lineage>
        <taxon>Bacteria</taxon>
        <taxon>Bacillati</taxon>
        <taxon>Actinomycetota</taxon>
        <taxon>Actinomycetes</taxon>
        <taxon>Kitasatosporales</taxon>
        <taxon>Streptomycetaceae</taxon>
        <taxon>Streptomyces</taxon>
    </lineage>
</organism>
<dbReference type="Pfam" id="PF10014">
    <property type="entry name" value="2OG-Fe_Oxy_2"/>
    <property type="match status" value="1"/>
</dbReference>
<evidence type="ECO:0000313" key="1">
    <source>
        <dbReference type="EMBL" id="MFD0318813.1"/>
    </source>
</evidence>
<dbReference type="EMBL" id="JBHTEB010000001">
    <property type="protein sequence ID" value="MFD0318813.1"/>
    <property type="molecule type" value="Genomic_DNA"/>
</dbReference>
<keyword evidence="2" id="KW-1185">Reference proteome</keyword>
<dbReference type="RefSeq" id="WP_381616427.1">
    <property type="nucleotide sequence ID" value="NZ_JBHTEB010000001.1"/>
</dbReference>
<dbReference type="Gene3D" id="2.60.120.620">
    <property type="entry name" value="q2cbj1_9rhob like domain"/>
    <property type="match status" value="1"/>
</dbReference>
<name>A0ABW2WL09_9ACTN</name>
<reference evidence="2" key="1">
    <citation type="journal article" date="2019" name="Int. J. Syst. Evol. Microbiol.">
        <title>The Global Catalogue of Microorganisms (GCM) 10K type strain sequencing project: providing services to taxonomists for standard genome sequencing and annotation.</title>
        <authorList>
            <consortium name="The Broad Institute Genomics Platform"/>
            <consortium name="The Broad Institute Genome Sequencing Center for Infectious Disease"/>
            <person name="Wu L."/>
            <person name="Ma J."/>
        </authorList>
    </citation>
    <scope>NUCLEOTIDE SEQUENCE [LARGE SCALE GENOMIC DNA]</scope>
    <source>
        <strain evidence="2">CGMCC 4.7400</strain>
    </source>
</reference>
<comment type="caution">
    <text evidence="1">The sequence shown here is derived from an EMBL/GenBank/DDBJ whole genome shotgun (WGS) entry which is preliminary data.</text>
</comment>
<proteinExistence type="predicted"/>